<gene>
    <name evidence="1" type="ORF">KME25_21995</name>
</gene>
<evidence type="ECO:0000313" key="2">
    <source>
        <dbReference type="Proteomes" id="UP000753908"/>
    </source>
</evidence>
<comment type="caution">
    <text evidence="1">The sequence shown here is derived from an EMBL/GenBank/DDBJ whole genome shotgun (WGS) entry which is preliminary data.</text>
</comment>
<dbReference type="EMBL" id="JAHHIF010000035">
    <property type="protein sequence ID" value="MBW4547089.1"/>
    <property type="molecule type" value="Genomic_DNA"/>
</dbReference>
<name>A0A951PQR8_9CYAN</name>
<reference evidence="1" key="1">
    <citation type="submission" date="2021-05" db="EMBL/GenBank/DDBJ databases">
        <authorList>
            <person name="Pietrasiak N."/>
            <person name="Ward R."/>
            <person name="Stajich J.E."/>
            <person name="Kurbessoian T."/>
        </authorList>
    </citation>
    <scope>NUCLEOTIDE SEQUENCE</scope>
    <source>
        <strain evidence="1">CPER-KK1</strain>
    </source>
</reference>
<dbReference type="Proteomes" id="UP000753908">
    <property type="component" value="Unassembled WGS sequence"/>
</dbReference>
<organism evidence="1 2">
    <name type="scientific">Symplocastrum torsivum CPER-KK1</name>
    <dbReference type="NCBI Taxonomy" id="450513"/>
    <lineage>
        <taxon>Bacteria</taxon>
        <taxon>Bacillati</taxon>
        <taxon>Cyanobacteriota</taxon>
        <taxon>Cyanophyceae</taxon>
        <taxon>Oscillatoriophycideae</taxon>
        <taxon>Oscillatoriales</taxon>
        <taxon>Microcoleaceae</taxon>
        <taxon>Symplocastrum</taxon>
    </lineage>
</organism>
<proteinExistence type="predicted"/>
<accession>A0A951PQR8</accession>
<protein>
    <submittedName>
        <fullName evidence="1">Cobyrinic acid a,c-diamide synthase</fullName>
    </submittedName>
</protein>
<sequence length="264" mass="31625">MSKFNYELVSTTTSSQAISILETIPVEVRTWAASIPLNQRHYILSLLFHLISENAPETKAEILDDFTADNLVVKILQDQVPERLVKRYLKKFHINKELDEYVLKNYVKQFYIHSSRDLNQQPYFYLDSVIQLVHNAEERNKFFYYILGCEILKMMFQMSWLQHEQLYQLQKHQESFLKTYIKPIQYAHKINKIIVPRHENVFFAKRDYFIKKPRIKSEKLNSLVIDTFTTYTVTNLGFLIIHHLNFLVFDYDYIYNSEPEGIFT</sequence>
<dbReference type="AlphaFoldDB" id="A0A951PQR8"/>
<reference evidence="1" key="2">
    <citation type="journal article" date="2022" name="Microbiol. Resour. Announc.">
        <title>Metagenome Sequencing to Explore Phylogenomics of Terrestrial Cyanobacteria.</title>
        <authorList>
            <person name="Ward R.D."/>
            <person name="Stajich J.E."/>
            <person name="Johansen J.R."/>
            <person name="Huntemann M."/>
            <person name="Clum A."/>
            <person name="Foster B."/>
            <person name="Foster B."/>
            <person name="Roux S."/>
            <person name="Palaniappan K."/>
            <person name="Varghese N."/>
            <person name="Mukherjee S."/>
            <person name="Reddy T.B.K."/>
            <person name="Daum C."/>
            <person name="Copeland A."/>
            <person name="Chen I.A."/>
            <person name="Ivanova N.N."/>
            <person name="Kyrpides N.C."/>
            <person name="Shapiro N."/>
            <person name="Eloe-Fadrosh E.A."/>
            <person name="Pietrasiak N."/>
        </authorList>
    </citation>
    <scope>NUCLEOTIDE SEQUENCE</scope>
    <source>
        <strain evidence="1">CPER-KK1</strain>
    </source>
</reference>
<evidence type="ECO:0000313" key="1">
    <source>
        <dbReference type="EMBL" id="MBW4547089.1"/>
    </source>
</evidence>